<dbReference type="Proteomes" id="UP000824073">
    <property type="component" value="Unassembled WGS sequence"/>
</dbReference>
<keyword evidence="1" id="KW-1133">Transmembrane helix</keyword>
<evidence type="ECO:0000313" key="3">
    <source>
        <dbReference type="Proteomes" id="UP000824073"/>
    </source>
</evidence>
<organism evidence="2 3">
    <name type="scientific">Candidatus Ventrousia excrementavium</name>
    <dbReference type="NCBI Taxonomy" id="2840961"/>
    <lineage>
        <taxon>Bacteria</taxon>
        <taxon>Bacillati</taxon>
        <taxon>Bacillota</taxon>
        <taxon>Clostridia</taxon>
        <taxon>Eubacteriales</taxon>
        <taxon>Clostridiaceae</taxon>
        <taxon>Clostridiaceae incertae sedis</taxon>
        <taxon>Candidatus Ventrousia</taxon>
    </lineage>
</organism>
<dbReference type="AlphaFoldDB" id="A0A9D1LLV8"/>
<evidence type="ECO:0000256" key="1">
    <source>
        <dbReference type="SAM" id="Phobius"/>
    </source>
</evidence>
<keyword evidence="1" id="KW-0812">Transmembrane</keyword>
<feature type="transmembrane region" description="Helical" evidence="1">
    <location>
        <begin position="6"/>
        <end position="26"/>
    </location>
</feature>
<comment type="caution">
    <text evidence="2">The sequence shown here is derived from an EMBL/GenBank/DDBJ whole genome shotgun (WGS) entry which is preliminary data.</text>
</comment>
<sequence length="88" mass="10390">MTQLIRQFAITVLTVLQWMLFFRALLSWIPQMQGGKLAQVLYQLTEPLVAPFRSLLSRIPAMRTFPVDISFLVAYFVLLLVQRFLYFY</sequence>
<accession>A0A9D1LLV8</accession>
<dbReference type="InterPro" id="IPR003425">
    <property type="entry name" value="CCB3/YggT"/>
</dbReference>
<protein>
    <submittedName>
        <fullName evidence="2">YggT family protein</fullName>
    </submittedName>
</protein>
<reference evidence="2" key="1">
    <citation type="submission" date="2020-10" db="EMBL/GenBank/DDBJ databases">
        <authorList>
            <person name="Gilroy R."/>
        </authorList>
    </citation>
    <scope>NUCLEOTIDE SEQUENCE</scope>
    <source>
        <strain evidence="2">CHK191-8634</strain>
    </source>
</reference>
<name>A0A9D1LLV8_9CLOT</name>
<proteinExistence type="predicted"/>
<dbReference type="EMBL" id="DVMR01000061">
    <property type="protein sequence ID" value="HIU44253.1"/>
    <property type="molecule type" value="Genomic_DNA"/>
</dbReference>
<gene>
    <name evidence="2" type="ORF">IAB67_08170</name>
</gene>
<reference evidence="2" key="2">
    <citation type="journal article" date="2021" name="PeerJ">
        <title>Extensive microbial diversity within the chicken gut microbiome revealed by metagenomics and culture.</title>
        <authorList>
            <person name="Gilroy R."/>
            <person name="Ravi A."/>
            <person name="Getino M."/>
            <person name="Pursley I."/>
            <person name="Horton D.L."/>
            <person name="Alikhan N.F."/>
            <person name="Baker D."/>
            <person name="Gharbi K."/>
            <person name="Hall N."/>
            <person name="Watson M."/>
            <person name="Adriaenssens E.M."/>
            <person name="Foster-Nyarko E."/>
            <person name="Jarju S."/>
            <person name="Secka A."/>
            <person name="Antonio M."/>
            <person name="Oren A."/>
            <person name="Chaudhuri R.R."/>
            <person name="La Ragione R."/>
            <person name="Hildebrand F."/>
            <person name="Pallen M.J."/>
        </authorList>
    </citation>
    <scope>NUCLEOTIDE SEQUENCE</scope>
    <source>
        <strain evidence="2">CHK191-8634</strain>
    </source>
</reference>
<dbReference type="GO" id="GO:0016020">
    <property type="term" value="C:membrane"/>
    <property type="evidence" value="ECO:0007669"/>
    <property type="project" value="InterPro"/>
</dbReference>
<keyword evidence="1" id="KW-0472">Membrane</keyword>
<dbReference type="Pfam" id="PF02325">
    <property type="entry name" value="CCB3_YggT"/>
    <property type="match status" value="1"/>
</dbReference>
<feature type="transmembrane region" description="Helical" evidence="1">
    <location>
        <begin position="65"/>
        <end position="86"/>
    </location>
</feature>
<evidence type="ECO:0000313" key="2">
    <source>
        <dbReference type="EMBL" id="HIU44253.1"/>
    </source>
</evidence>